<sequence>MPVIFAVIASVYNYFIANRNSIDNFNNILSESVFKLALYLPLLYMLSQIQIVTVTMIIALGIYFSEFIYILCKNKSFKIVNLDNNYYRLLKENKGYIKVQGLKEVYEEYSTFNSSVNSDVLKNSKKEELEFNKVEHSIIHLKEGDRLKYYAYYLNRNVKNNRKVKFKWYNKFIFIVLFVIVYYLKDASFLQFIKELLPSLLTSFFIVIMVINAKNINVVRYHNKLHIISTIKQLNEKEKYE</sequence>
<gene>
    <name evidence="2" type="ORF">SSLFYP27_02650</name>
</gene>
<proteinExistence type="predicted"/>
<feature type="transmembrane region" description="Helical" evidence="1">
    <location>
        <begin position="196"/>
        <end position="213"/>
    </location>
</feature>
<dbReference type="EMBL" id="CACRUO010000065">
    <property type="protein sequence ID" value="VYU55616.1"/>
    <property type="molecule type" value="Genomic_DNA"/>
</dbReference>
<feature type="transmembrane region" description="Helical" evidence="1">
    <location>
        <begin position="49"/>
        <end position="72"/>
    </location>
</feature>
<name>A0A6N3FUS9_STASI</name>
<protein>
    <submittedName>
        <fullName evidence="2">Uncharacterized protein</fullName>
    </submittedName>
</protein>
<keyword evidence="1" id="KW-0472">Membrane</keyword>
<keyword evidence="1" id="KW-0812">Transmembrane</keyword>
<keyword evidence="1" id="KW-1133">Transmembrane helix</keyword>
<dbReference type="AlphaFoldDB" id="A0A6N3FUS9"/>
<organism evidence="2">
    <name type="scientific">Staphylococcus simulans</name>
    <dbReference type="NCBI Taxonomy" id="1286"/>
    <lineage>
        <taxon>Bacteria</taxon>
        <taxon>Bacillati</taxon>
        <taxon>Bacillota</taxon>
        <taxon>Bacilli</taxon>
        <taxon>Bacillales</taxon>
        <taxon>Staphylococcaceae</taxon>
        <taxon>Staphylococcus</taxon>
    </lineage>
</organism>
<reference evidence="2" key="1">
    <citation type="submission" date="2019-11" db="EMBL/GenBank/DDBJ databases">
        <authorList>
            <person name="Feng L."/>
        </authorList>
    </citation>
    <scope>NUCLEOTIDE SEQUENCE</scope>
    <source>
        <strain evidence="2">SsimulansLFYP27</strain>
    </source>
</reference>
<evidence type="ECO:0000256" key="1">
    <source>
        <dbReference type="SAM" id="Phobius"/>
    </source>
</evidence>
<feature type="transmembrane region" description="Helical" evidence="1">
    <location>
        <begin position="168"/>
        <end position="184"/>
    </location>
</feature>
<evidence type="ECO:0000313" key="2">
    <source>
        <dbReference type="EMBL" id="VYU55616.1"/>
    </source>
</evidence>
<accession>A0A6N3FUS9</accession>